<keyword evidence="1" id="KW-0808">Transferase</keyword>
<dbReference type="GO" id="GO:0008168">
    <property type="term" value="F:methyltransferase activity"/>
    <property type="evidence" value="ECO:0007669"/>
    <property type="project" value="UniProtKB-KW"/>
</dbReference>
<dbReference type="OrthoDB" id="9816424at2"/>
<dbReference type="SUPFAM" id="SSF53335">
    <property type="entry name" value="S-adenosyl-L-methionine-dependent methyltransferases"/>
    <property type="match status" value="1"/>
</dbReference>
<protein>
    <submittedName>
        <fullName evidence="1">Methyltransferase domain-containing protein</fullName>
    </submittedName>
</protein>
<evidence type="ECO:0000313" key="1">
    <source>
        <dbReference type="EMBL" id="SCB40284.1"/>
    </source>
</evidence>
<organism evidence="1 2">
    <name type="scientific">Rhizobium lusitanum</name>
    <dbReference type="NCBI Taxonomy" id="293958"/>
    <lineage>
        <taxon>Bacteria</taxon>
        <taxon>Pseudomonadati</taxon>
        <taxon>Pseudomonadota</taxon>
        <taxon>Alphaproteobacteria</taxon>
        <taxon>Hyphomicrobiales</taxon>
        <taxon>Rhizobiaceae</taxon>
        <taxon>Rhizobium/Agrobacterium group</taxon>
        <taxon>Rhizobium</taxon>
    </lineage>
</organism>
<dbReference type="GO" id="GO:0032259">
    <property type="term" value="P:methylation"/>
    <property type="evidence" value="ECO:0007669"/>
    <property type="project" value="UniProtKB-KW"/>
</dbReference>
<accession>A0A1C3WKM6</accession>
<dbReference type="AlphaFoldDB" id="A0A1C3WKM6"/>
<keyword evidence="1" id="KW-0489">Methyltransferase</keyword>
<dbReference type="Proteomes" id="UP000199205">
    <property type="component" value="Unassembled WGS sequence"/>
</dbReference>
<dbReference type="Gene3D" id="3.40.50.150">
    <property type="entry name" value="Vaccinia Virus protein VP39"/>
    <property type="match status" value="1"/>
</dbReference>
<reference evidence="1 2" key="1">
    <citation type="submission" date="2016-08" db="EMBL/GenBank/DDBJ databases">
        <authorList>
            <person name="Seilhamer J.J."/>
        </authorList>
    </citation>
    <scope>NUCLEOTIDE SEQUENCE [LARGE SCALE GENOMIC DNA]</scope>
    <source>
        <strain evidence="1 2">P1-7</strain>
    </source>
</reference>
<sequence length="359" mass="40027">MKNESLQHIFTNGEKSSDKWALYLDVYEDLFAPFRERPISILEIGIQNGGFTEVLAAYFPNATQIVGCDIDPKSGELVFSDPRISVVVGDASAAEAAARINSISAEFDIIIDDGSHTSKDIVAAFCHYFPKLREGGLFVAEDLHCSYWYEYEGGLAHPFSSMSFFKLLTDIINFEHWGISQSRTRLVQDMLHHYGFAIAEDELAKISSVEFFNSMSVVRKKAASSVTLGKRLVTGNQFSVADNARFNLGDALRNDQHGNPYSDLDLISNKHVFGILAGVLLHLDASKFERAQIAERLDAIESETAARLGAIEDKVMQATTIQHAEILERLAALAAGVEESKRPRTFFEWLRAKLRQGRR</sequence>
<gene>
    <name evidence="1" type="ORF">GA0061101_112153</name>
</gene>
<dbReference type="EMBL" id="FMAF01000012">
    <property type="protein sequence ID" value="SCB40284.1"/>
    <property type="molecule type" value="Genomic_DNA"/>
</dbReference>
<dbReference type="Pfam" id="PF13578">
    <property type="entry name" value="Methyltransf_24"/>
    <property type="match status" value="1"/>
</dbReference>
<name>A0A1C3WKM6_9HYPH</name>
<evidence type="ECO:0000313" key="2">
    <source>
        <dbReference type="Proteomes" id="UP000199205"/>
    </source>
</evidence>
<proteinExistence type="predicted"/>
<dbReference type="InterPro" id="IPR029063">
    <property type="entry name" value="SAM-dependent_MTases_sf"/>
</dbReference>
<dbReference type="RefSeq" id="WP_092575000.1">
    <property type="nucleotide sequence ID" value="NZ_FMAF01000012.1"/>
</dbReference>